<evidence type="ECO:0008006" key="2">
    <source>
        <dbReference type="Google" id="ProtNLM"/>
    </source>
</evidence>
<sequence length="54" mass="5612">SRYSPSQPIEISIPTAQELQGKIYIGGAVSNPGFYSLQADDTIDALIQAAGGTT</sequence>
<gene>
    <name evidence="1" type="ORF">S12H4_25452</name>
</gene>
<feature type="non-terminal residue" evidence="1">
    <location>
        <position position="54"/>
    </location>
</feature>
<organism evidence="1">
    <name type="scientific">marine sediment metagenome</name>
    <dbReference type="NCBI Taxonomy" id="412755"/>
    <lineage>
        <taxon>unclassified sequences</taxon>
        <taxon>metagenomes</taxon>
        <taxon>ecological metagenomes</taxon>
    </lineage>
</organism>
<protein>
    <recommendedName>
        <fullName evidence="2">Soluble ligand binding domain-containing protein</fullName>
    </recommendedName>
</protein>
<reference evidence="1" key="1">
    <citation type="journal article" date="2014" name="Front. Microbiol.">
        <title>High frequency of phylogenetically diverse reductive dehalogenase-homologous genes in deep subseafloor sedimentary metagenomes.</title>
        <authorList>
            <person name="Kawai M."/>
            <person name="Futagami T."/>
            <person name="Toyoda A."/>
            <person name="Takaki Y."/>
            <person name="Nishi S."/>
            <person name="Hori S."/>
            <person name="Arai W."/>
            <person name="Tsubouchi T."/>
            <person name="Morono Y."/>
            <person name="Uchiyama I."/>
            <person name="Ito T."/>
            <person name="Fujiyama A."/>
            <person name="Inagaki F."/>
            <person name="Takami H."/>
        </authorList>
    </citation>
    <scope>NUCLEOTIDE SEQUENCE</scope>
    <source>
        <strain evidence="1">Expedition CK06-06</strain>
    </source>
</reference>
<feature type="non-terminal residue" evidence="1">
    <location>
        <position position="1"/>
    </location>
</feature>
<dbReference type="EMBL" id="BARW01014289">
    <property type="protein sequence ID" value="GAI74398.1"/>
    <property type="molecule type" value="Genomic_DNA"/>
</dbReference>
<evidence type="ECO:0000313" key="1">
    <source>
        <dbReference type="EMBL" id="GAI74398.1"/>
    </source>
</evidence>
<name>X1R1I3_9ZZZZ</name>
<dbReference type="AlphaFoldDB" id="X1R1I3"/>
<accession>X1R1I3</accession>
<proteinExistence type="predicted"/>
<dbReference type="Gene3D" id="3.10.560.10">
    <property type="entry name" value="Outer membrane lipoprotein wza domain like"/>
    <property type="match status" value="1"/>
</dbReference>
<comment type="caution">
    <text evidence="1">The sequence shown here is derived from an EMBL/GenBank/DDBJ whole genome shotgun (WGS) entry which is preliminary data.</text>
</comment>